<accession>A0ABN0WV94</accession>
<keyword evidence="1" id="KW-1133">Transmembrane helix</keyword>
<keyword evidence="1" id="KW-0812">Transmembrane</keyword>
<feature type="transmembrane region" description="Helical" evidence="1">
    <location>
        <begin position="39"/>
        <end position="60"/>
    </location>
</feature>
<organism evidence="2 3">
    <name type="scientific">Bacillus carboniphilus</name>
    <dbReference type="NCBI Taxonomy" id="86663"/>
    <lineage>
        <taxon>Bacteria</taxon>
        <taxon>Bacillati</taxon>
        <taxon>Bacillota</taxon>
        <taxon>Bacilli</taxon>
        <taxon>Bacillales</taxon>
        <taxon>Bacillaceae</taxon>
        <taxon>Bacillus</taxon>
    </lineage>
</organism>
<evidence type="ECO:0000313" key="3">
    <source>
        <dbReference type="Proteomes" id="UP001500782"/>
    </source>
</evidence>
<dbReference type="Proteomes" id="UP001500782">
    <property type="component" value="Unassembled WGS sequence"/>
</dbReference>
<evidence type="ECO:0000256" key="1">
    <source>
        <dbReference type="SAM" id="Phobius"/>
    </source>
</evidence>
<comment type="caution">
    <text evidence="2">The sequence shown here is derived from an EMBL/GenBank/DDBJ whole genome shotgun (WGS) entry which is preliminary data.</text>
</comment>
<dbReference type="Pfam" id="PF10966">
    <property type="entry name" value="DUF2768"/>
    <property type="match status" value="1"/>
</dbReference>
<name>A0ABN0WV94_9BACI</name>
<dbReference type="InterPro" id="IPR020076">
    <property type="entry name" value="DUF2768"/>
</dbReference>
<feature type="transmembrane region" description="Helical" evidence="1">
    <location>
        <begin position="6"/>
        <end position="27"/>
    </location>
</feature>
<reference evidence="2 3" key="1">
    <citation type="journal article" date="2019" name="Int. J. Syst. Evol. Microbiol.">
        <title>The Global Catalogue of Microorganisms (GCM) 10K type strain sequencing project: providing services to taxonomists for standard genome sequencing and annotation.</title>
        <authorList>
            <consortium name="The Broad Institute Genomics Platform"/>
            <consortium name="The Broad Institute Genome Sequencing Center for Infectious Disease"/>
            <person name="Wu L."/>
            <person name="Ma J."/>
        </authorList>
    </citation>
    <scope>NUCLEOTIDE SEQUENCE [LARGE SCALE GENOMIC DNA]</scope>
    <source>
        <strain evidence="2 3">JCM 9731</strain>
    </source>
</reference>
<dbReference type="EMBL" id="BAAADJ010000064">
    <property type="protein sequence ID" value="GAA0347389.1"/>
    <property type="molecule type" value="Genomic_DNA"/>
</dbReference>
<keyword evidence="3" id="KW-1185">Reference proteome</keyword>
<protein>
    <submittedName>
        <fullName evidence="2">DUF2768 domain-containing protein</fullName>
    </submittedName>
</protein>
<proteinExistence type="predicted"/>
<evidence type="ECO:0000313" key="2">
    <source>
        <dbReference type="EMBL" id="GAA0347389.1"/>
    </source>
</evidence>
<sequence length="66" mass="7393">MTPALIKMWFSLGAMGLMFLAILSIYFSRYKLKGIFKFITAFIAYSLMIISGLIMVFVVFSGPTPS</sequence>
<gene>
    <name evidence="2" type="ORF">GCM10008967_42220</name>
</gene>
<keyword evidence="1" id="KW-0472">Membrane</keyword>
<dbReference type="RefSeq" id="WP_343803882.1">
    <property type="nucleotide sequence ID" value="NZ_BAAADJ010000064.1"/>
</dbReference>